<dbReference type="Gramene" id="TraesWEE_scaffold_138603_01G000100.1">
    <property type="protein sequence ID" value="TraesWEE_scaffold_138603_01G000100.1"/>
    <property type="gene ID" value="TraesWEE_scaffold_138603_01G000100"/>
</dbReference>
<sequence length="428" mass="47238">MLPLLRGVVSGRLRRSLCTAAASIPPWAMVDRGTLMKKSEGSVSFSFARAPAVSYVTIPIFGRAFMSKPPPDGRVYSDMLRSRVLAASAHGFLLLGTLKSRYRAHPLSGLDLPAEVLLKVAPLELLYRKFTRFVCNPVSGQLFRLPEFEEPEEKTLTFADGMAGMGLLTQADGEGLNGPPKRYAAAQLTEVDGGRRLLLRRFSSETGDWDELVLPSPLPPQRRMHLGHEVLDFGGRLWWVDVSWGAVCVDPFSDRPELCPVELPPDSVLPNQQGETEMEQLVQRRHMGVSAGRLRYAEVDPLHIRSFVLDDDQSGRWTLEHQVSVPDLWRNGGNAKATPSIAAIDPLNADALHLSVDKIHVSLDMRKRMIEGSVILDASQLGSGCYLPCLLPSFLWSSTIPGKNKTLDTAKNKTLADVLVRSDKQQAK</sequence>
<dbReference type="RefSeq" id="XP_044430955.1">
    <property type="nucleotide sequence ID" value="XM_044575020.1"/>
</dbReference>
<dbReference type="Gramene" id="TraesNOR1A03G00131870.1">
    <property type="protein sequence ID" value="TraesNOR1A03G00131870.1"/>
    <property type="gene ID" value="TraesNOR1A03G00131870"/>
</dbReference>
<dbReference type="InterPro" id="IPR011676">
    <property type="entry name" value="DUF1618"/>
</dbReference>
<dbReference type="Pfam" id="PF07762">
    <property type="entry name" value="DUF1618"/>
    <property type="match status" value="1"/>
</dbReference>
<dbReference type="Gramene" id="TraesLAC1A03G00133640.1">
    <property type="protein sequence ID" value="TraesLAC1A03G00133640.1"/>
    <property type="gene ID" value="TraesLAC1A03G00133640"/>
</dbReference>
<dbReference type="EnsemblPlants" id="TraesCS1A02G294900.1">
    <property type="protein sequence ID" value="TraesCS1A02G294900.1"/>
    <property type="gene ID" value="TraesCS1A02G294900"/>
</dbReference>
<dbReference type="PANTHER" id="PTHR33086">
    <property type="entry name" value="OS05G0468200 PROTEIN-RELATED"/>
    <property type="match status" value="1"/>
</dbReference>
<dbReference type="KEGG" id="taes:123156806"/>
<dbReference type="PANTHER" id="PTHR33086:SF75">
    <property type="entry name" value="DUF1618 DOMAIN-CONTAINING PROTEIN"/>
    <property type="match status" value="1"/>
</dbReference>
<dbReference type="Gramene" id="TraesNOR1A03G00131870.2">
    <property type="protein sequence ID" value="TraesNOR1A03G00131870.2"/>
    <property type="gene ID" value="TraesNOR1A03G00131870"/>
</dbReference>
<dbReference type="Gramene" id="TraesCS1A02G294900.1">
    <property type="protein sequence ID" value="TraesCS1A02G294900.1"/>
    <property type="gene ID" value="TraesCS1A02G294900"/>
</dbReference>
<evidence type="ECO:0000313" key="3">
    <source>
        <dbReference type="Proteomes" id="UP000019116"/>
    </source>
</evidence>
<dbReference type="Gramene" id="TraesCS1A03G0736200.1">
    <property type="protein sequence ID" value="TraesCS1A03G0736200.1.CDS"/>
    <property type="gene ID" value="TraesCS1A03G0736200"/>
</dbReference>
<dbReference type="Gramene" id="TraesCAD_scaffold_112276_01G000200.1">
    <property type="protein sequence ID" value="TraesCAD_scaffold_112276_01G000200.1"/>
    <property type="gene ID" value="TraesCAD_scaffold_112276_01G000200"/>
</dbReference>
<organism evidence="2">
    <name type="scientific">Triticum aestivum</name>
    <name type="common">Wheat</name>
    <dbReference type="NCBI Taxonomy" id="4565"/>
    <lineage>
        <taxon>Eukaryota</taxon>
        <taxon>Viridiplantae</taxon>
        <taxon>Streptophyta</taxon>
        <taxon>Embryophyta</taxon>
        <taxon>Tracheophyta</taxon>
        <taxon>Spermatophyta</taxon>
        <taxon>Magnoliopsida</taxon>
        <taxon>Liliopsida</taxon>
        <taxon>Poales</taxon>
        <taxon>Poaceae</taxon>
        <taxon>BOP clade</taxon>
        <taxon>Pooideae</taxon>
        <taxon>Triticodae</taxon>
        <taxon>Triticeae</taxon>
        <taxon>Triticinae</taxon>
        <taxon>Triticum</taxon>
    </lineage>
</organism>
<reference evidence="2" key="1">
    <citation type="submission" date="2018-08" db="EMBL/GenBank/DDBJ databases">
        <authorList>
            <person name="Rossello M."/>
        </authorList>
    </citation>
    <scope>NUCLEOTIDE SEQUENCE [LARGE SCALE GENOMIC DNA]</scope>
    <source>
        <strain evidence="2">cv. Chinese Spring</strain>
    </source>
</reference>
<dbReference type="GeneID" id="123156806"/>
<gene>
    <name evidence="2" type="primary">LOC123156806</name>
</gene>
<dbReference type="OrthoDB" id="619274at2759"/>
<evidence type="ECO:0000313" key="2">
    <source>
        <dbReference type="EnsemblPlants" id="TraesCS1A02G294900.1"/>
    </source>
</evidence>
<keyword evidence="3" id="KW-1185">Reference proteome</keyword>
<dbReference type="STRING" id="4565.A0A3B5Y2V7"/>
<evidence type="ECO:0000259" key="1">
    <source>
        <dbReference type="Pfam" id="PF07762"/>
    </source>
</evidence>
<protein>
    <recommendedName>
        <fullName evidence="1">DUF1618 domain-containing protein</fullName>
    </recommendedName>
</protein>
<name>A0A3B5Y2V7_WHEAT</name>
<reference evidence="2" key="2">
    <citation type="submission" date="2018-10" db="UniProtKB">
        <authorList>
            <consortium name="EnsemblPlants"/>
        </authorList>
    </citation>
    <scope>IDENTIFICATION</scope>
</reference>
<proteinExistence type="predicted"/>
<dbReference type="Gramene" id="TraesLDM1A03G00131120.1">
    <property type="protein sequence ID" value="TraesLDM1A03G00131120.1"/>
    <property type="gene ID" value="TraesLDM1A03G00131120"/>
</dbReference>
<feature type="domain" description="DUF1618" evidence="1">
    <location>
        <begin position="239"/>
        <end position="337"/>
    </location>
</feature>
<accession>A0A3B5Y2V7</accession>
<dbReference type="Proteomes" id="UP000019116">
    <property type="component" value="Chromosome 1A"/>
</dbReference>
<dbReference type="AlphaFoldDB" id="A0A3B5Y2V7"/>
<dbReference type="RefSeq" id="XP_044431017.1">
    <property type="nucleotide sequence ID" value="XM_044575082.1"/>
</dbReference>
<dbReference type="Gramene" id="TraesARI1A03G00132900.1">
    <property type="protein sequence ID" value="TraesARI1A03G00132900.1"/>
    <property type="gene ID" value="TraesARI1A03G00132900"/>
</dbReference>